<evidence type="ECO:0000256" key="4">
    <source>
        <dbReference type="ARBA" id="ARBA00022842"/>
    </source>
</evidence>
<evidence type="ECO:0000256" key="10">
    <source>
        <dbReference type="PIRSR" id="PIRSR601019-2"/>
    </source>
</evidence>
<dbReference type="AlphaFoldDB" id="A0A7S0GVC5"/>
<evidence type="ECO:0000256" key="1">
    <source>
        <dbReference type="ARBA" id="ARBA00022707"/>
    </source>
</evidence>
<protein>
    <submittedName>
        <fullName evidence="11">Uncharacterized protein</fullName>
    </submittedName>
</protein>
<dbReference type="GO" id="GO:0046872">
    <property type="term" value="F:metal ion binding"/>
    <property type="evidence" value="ECO:0007669"/>
    <property type="project" value="UniProtKB-KW"/>
</dbReference>
<sequence length="368" mass="42195">MGNCLAETDEDRARLSLEAKRNKQLDKELQLEEKAGRLVHKLLLLGAGESGKSTFFKQLVRIHDKGYDVNSRRAFERSIYKNIINSVYFLFKAVDTYGYTLDSKTVGLRDFFEETAPVDEEANWLIDDKMGDAIKAIWTDPAVQTAFKNRDDKATMFYLFDGAEYFFNKIDEVKADKYIPDEEDIVRCRIRTSGIIEKSFEIKGNHFRIFDVGGQRAERRKWIHCFQNVTAVMFIASLSCYNQSLFEDASSNRMTEAILLFEDISNSHWFAETAIILFLNKHDIFQQKIKSIPITECPSLAHFEGEGYEKSLAFIQMVFETSCQSPSQCVYTHVTTATNKQNVESIFESVQDIVIRKSMAEAGLLVNA</sequence>
<dbReference type="EMBL" id="HBEM01007546">
    <property type="protein sequence ID" value="CAD8439232.1"/>
    <property type="molecule type" value="Transcribed_RNA"/>
</dbReference>
<dbReference type="GO" id="GO:0007188">
    <property type="term" value="P:adenylate cyclase-modulating G protein-coupled receptor signaling pathway"/>
    <property type="evidence" value="ECO:0007669"/>
    <property type="project" value="TreeGrafter"/>
</dbReference>
<dbReference type="GO" id="GO:0003924">
    <property type="term" value="F:GTPase activity"/>
    <property type="evidence" value="ECO:0007669"/>
    <property type="project" value="InterPro"/>
</dbReference>
<evidence type="ECO:0000256" key="8">
    <source>
        <dbReference type="ARBA" id="ARBA00023288"/>
    </source>
</evidence>
<dbReference type="GO" id="GO:0001664">
    <property type="term" value="F:G protein-coupled receptor binding"/>
    <property type="evidence" value="ECO:0007669"/>
    <property type="project" value="TreeGrafter"/>
</dbReference>
<dbReference type="SUPFAM" id="SSF52540">
    <property type="entry name" value="P-loop containing nucleoside triphosphate hydrolases"/>
    <property type="match status" value="1"/>
</dbReference>
<dbReference type="GO" id="GO:0005525">
    <property type="term" value="F:GTP binding"/>
    <property type="evidence" value="ECO:0007669"/>
    <property type="project" value="UniProtKB-KW"/>
</dbReference>
<reference evidence="11" key="1">
    <citation type="submission" date="2021-01" db="EMBL/GenBank/DDBJ databases">
        <authorList>
            <person name="Corre E."/>
            <person name="Pelletier E."/>
            <person name="Niang G."/>
            <person name="Scheremetjew M."/>
            <person name="Finn R."/>
            <person name="Kale V."/>
            <person name="Holt S."/>
            <person name="Cochrane G."/>
            <person name="Meng A."/>
            <person name="Brown T."/>
            <person name="Cohen L."/>
        </authorList>
    </citation>
    <scope>NUCLEOTIDE SEQUENCE</scope>
    <source>
        <strain evidence="11">CCMP2058</strain>
    </source>
</reference>
<proteinExistence type="predicted"/>
<dbReference type="FunFam" id="3.40.50.300:FF:003800">
    <property type="entry name" value="Guanine nucleotide-binding protein G(k) subunit alpha"/>
    <property type="match status" value="1"/>
</dbReference>
<feature type="binding site" evidence="10">
    <location>
        <position position="53"/>
    </location>
    <ligand>
        <name>Mg(2+)</name>
        <dbReference type="ChEBI" id="CHEBI:18420"/>
    </ligand>
</feature>
<organism evidence="11">
    <name type="scientific">Amorphochlora amoebiformis</name>
    <dbReference type="NCBI Taxonomy" id="1561963"/>
    <lineage>
        <taxon>Eukaryota</taxon>
        <taxon>Sar</taxon>
        <taxon>Rhizaria</taxon>
        <taxon>Cercozoa</taxon>
        <taxon>Chlorarachniophyceae</taxon>
        <taxon>Amorphochlora</taxon>
    </lineage>
</organism>
<evidence type="ECO:0000256" key="9">
    <source>
        <dbReference type="PIRSR" id="PIRSR601019-1"/>
    </source>
</evidence>
<accession>A0A7S0GVC5</accession>
<dbReference type="PANTHER" id="PTHR10218:SF302">
    <property type="entry name" value="GUANINE NUCLEOTIDE-BINDING PROTEIN ALPHA-5 SUBUNIT"/>
    <property type="match status" value="1"/>
</dbReference>
<dbReference type="CDD" id="cd00066">
    <property type="entry name" value="G-alpha"/>
    <property type="match status" value="1"/>
</dbReference>
<evidence type="ECO:0000256" key="6">
    <source>
        <dbReference type="ARBA" id="ARBA00023139"/>
    </source>
</evidence>
<feature type="binding site" evidence="10">
    <location>
        <position position="192"/>
    </location>
    <ligand>
        <name>Mg(2+)</name>
        <dbReference type="ChEBI" id="CHEBI:18420"/>
    </ligand>
</feature>
<dbReference type="GO" id="GO:0005737">
    <property type="term" value="C:cytoplasm"/>
    <property type="evidence" value="ECO:0007669"/>
    <property type="project" value="TreeGrafter"/>
</dbReference>
<keyword evidence="3 9" id="KW-0547">Nucleotide-binding</keyword>
<keyword evidence="2 10" id="KW-0479">Metal-binding</keyword>
<feature type="binding site" evidence="9">
    <location>
        <begin position="280"/>
        <end position="283"/>
    </location>
    <ligand>
        <name>GTP</name>
        <dbReference type="ChEBI" id="CHEBI:37565"/>
    </ligand>
</feature>
<dbReference type="Gene3D" id="1.10.400.10">
    <property type="entry name" value="GI Alpha 1, domain 2-like"/>
    <property type="match status" value="1"/>
</dbReference>
<gene>
    <name evidence="11" type="ORF">LAMO00422_LOCUS5288</name>
</gene>
<keyword evidence="8" id="KW-0449">Lipoprotein</keyword>
<dbReference type="PANTHER" id="PTHR10218">
    <property type="entry name" value="GTP-BINDING PROTEIN ALPHA SUBUNIT"/>
    <property type="match status" value="1"/>
</dbReference>
<evidence type="ECO:0000256" key="7">
    <source>
        <dbReference type="ARBA" id="ARBA00023224"/>
    </source>
</evidence>
<evidence type="ECO:0000256" key="5">
    <source>
        <dbReference type="ARBA" id="ARBA00023134"/>
    </source>
</evidence>
<evidence type="ECO:0000256" key="3">
    <source>
        <dbReference type="ARBA" id="ARBA00022741"/>
    </source>
</evidence>
<dbReference type="Pfam" id="PF00503">
    <property type="entry name" value="G-alpha"/>
    <property type="match status" value="1"/>
</dbReference>
<dbReference type="InterPro" id="IPR011025">
    <property type="entry name" value="GproteinA_insert"/>
</dbReference>
<dbReference type="Gene3D" id="3.40.50.300">
    <property type="entry name" value="P-loop containing nucleotide triphosphate hydrolases"/>
    <property type="match status" value="1"/>
</dbReference>
<evidence type="ECO:0000256" key="2">
    <source>
        <dbReference type="ARBA" id="ARBA00022723"/>
    </source>
</evidence>
<dbReference type="GO" id="GO:0031683">
    <property type="term" value="F:G-protein beta/gamma-subunit complex binding"/>
    <property type="evidence" value="ECO:0007669"/>
    <property type="project" value="InterPro"/>
</dbReference>
<evidence type="ECO:0000313" key="11">
    <source>
        <dbReference type="EMBL" id="CAD8439232.1"/>
    </source>
</evidence>
<keyword evidence="7" id="KW-0807">Transducer</keyword>
<feature type="binding site" evidence="9">
    <location>
        <position position="337"/>
    </location>
    <ligand>
        <name>GTP</name>
        <dbReference type="ChEBI" id="CHEBI:37565"/>
    </ligand>
</feature>
<keyword evidence="1" id="KW-0519">Myristate</keyword>
<dbReference type="SUPFAM" id="SSF47895">
    <property type="entry name" value="Transducin (alpha subunit), insertion domain"/>
    <property type="match status" value="1"/>
</dbReference>
<dbReference type="PRINTS" id="PR00318">
    <property type="entry name" value="GPROTEINA"/>
</dbReference>
<name>A0A7S0GVC5_9EUKA</name>
<keyword evidence="6" id="KW-0564">Palmitate</keyword>
<dbReference type="SMART" id="SM00275">
    <property type="entry name" value="G_alpha"/>
    <property type="match status" value="1"/>
</dbReference>
<keyword evidence="5 9" id="KW-0342">GTP-binding</keyword>
<dbReference type="InterPro" id="IPR001019">
    <property type="entry name" value="Gprotein_alpha_su"/>
</dbReference>
<dbReference type="GO" id="GO:0005834">
    <property type="term" value="C:heterotrimeric G-protein complex"/>
    <property type="evidence" value="ECO:0007669"/>
    <property type="project" value="TreeGrafter"/>
</dbReference>
<keyword evidence="4 10" id="KW-0460">Magnesium</keyword>
<feature type="binding site" evidence="9">
    <location>
        <begin position="49"/>
        <end position="54"/>
    </location>
    <ligand>
        <name>GTP</name>
        <dbReference type="ChEBI" id="CHEBI:37565"/>
    </ligand>
</feature>
<feature type="binding site" evidence="9">
    <location>
        <begin position="211"/>
        <end position="215"/>
    </location>
    <ligand>
        <name>GTP</name>
        <dbReference type="ChEBI" id="CHEBI:37565"/>
    </ligand>
</feature>
<dbReference type="InterPro" id="IPR027417">
    <property type="entry name" value="P-loop_NTPase"/>
</dbReference>
<dbReference type="PROSITE" id="PS51882">
    <property type="entry name" value="G_ALPHA"/>
    <property type="match status" value="1"/>
</dbReference>